<reference evidence="2 3" key="1">
    <citation type="submission" date="2023-07" db="EMBL/GenBank/DDBJ databases">
        <title>Sequencing the genomes of 1000 actinobacteria strains.</title>
        <authorList>
            <person name="Klenk H.-P."/>
        </authorList>
    </citation>
    <scope>NUCLEOTIDE SEQUENCE [LARGE SCALE GENOMIC DNA]</scope>
    <source>
        <strain evidence="2 3">DSM 20167</strain>
    </source>
</reference>
<protein>
    <submittedName>
        <fullName evidence="2">Uncharacterized protein</fullName>
    </submittedName>
</protein>
<organism evidence="2 3">
    <name type="scientific">Paeniglutamicibacter sulfureus</name>
    <dbReference type="NCBI Taxonomy" id="43666"/>
    <lineage>
        <taxon>Bacteria</taxon>
        <taxon>Bacillati</taxon>
        <taxon>Actinomycetota</taxon>
        <taxon>Actinomycetes</taxon>
        <taxon>Micrococcales</taxon>
        <taxon>Micrococcaceae</taxon>
        <taxon>Paeniglutamicibacter</taxon>
    </lineage>
</organism>
<accession>A0ABU2BPP9</accession>
<comment type="caution">
    <text evidence="2">The sequence shown here is derived from an EMBL/GenBank/DDBJ whole genome shotgun (WGS) entry which is preliminary data.</text>
</comment>
<proteinExistence type="predicted"/>
<gene>
    <name evidence="2" type="ORF">J2S64_003645</name>
</gene>
<dbReference type="Proteomes" id="UP001183817">
    <property type="component" value="Unassembled WGS sequence"/>
</dbReference>
<sequence>MSKRRYYSQGPRIPLLWQNIGLGILVLAVLGIAAYLIVR</sequence>
<evidence type="ECO:0000313" key="2">
    <source>
        <dbReference type="EMBL" id="MDR7359954.1"/>
    </source>
</evidence>
<keyword evidence="1" id="KW-1133">Transmembrane helix</keyword>
<name>A0ABU2BPP9_9MICC</name>
<keyword evidence="3" id="KW-1185">Reference proteome</keyword>
<feature type="transmembrane region" description="Helical" evidence="1">
    <location>
        <begin position="20"/>
        <end position="38"/>
    </location>
</feature>
<evidence type="ECO:0000256" key="1">
    <source>
        <dbReference type="SAM" id="Phobius"/>
    </source>
</evidence>
<keyword evidence="1" id="KW-0812">Transmembrane</keyword>
<dbReference type="EMBL" id="JAVDYI010000001">
    <property type="protein sequence ID" value="MDR7359954.1"/>
    <property type="molecule type" value="Genomic_DNA"/>
</dbReference>
<evidence type="ECO:0000313" key="3">
    <source>
        <dbReference type="Proteomes" id="UP001183817"/>
    </source>
</evidence>
<keyword evidence="1" id="KW-0472">Membrane</keyword>